<dbReference type="Pfam" id="PF13855">
    <property type="entry name" value="LRR_8"/>
    <property type="match status" value="1"/>
</dbReference>
<dbReference type="FunFam" id="3.80.10.10:FF:000095">
    <property type="entry name" value="LRR receptor-like serine/threonine-protein kinase GSO1"/>
    <property type="match status" value="1"/>
</dbReference>
<evidence type="ECO:0000256" key="9">
    <source>
        <dbReference type="ARBA" id="ARBA00023136"/>
    </source>
</evidence>
<keyword evidence="4" id="KW-0433">Leucine-rich repeat</keyword>
<evidence type="ECO:0000256" key="11">
    <source>
        <dbReference type="ARBA" id="ARBA00023180"/>
    </source>
</evidence>
<evidence type="ECO:0000256" key="7">
    <source>
        <dbReference type="ARBA" id="ARBA00022737"/>
    </source>
</evidence>
<evidence type="ECO:0000256" key="4">
    <source>
        <dbReference type="ARBA" id="ARBA00022614"/>
    </source>
</evidence>
<evidence type="ECO:0000256" key="10">
    <source>
        <dbReference type="ARBA" id="ARBA00023170"/>
    </source>
</evidence>
<evidence type="ECO:0000256" key="5">
    <source>
        <dbReference type="ARBA" id="ARBA00022692"/>
    </source>
</evidence>
<evidence type="ECO:0000256" key="12">
    <source>
        <dbReference type="SAM" id="Phobius"/>
    </source>
</evidence>
<evidence type="ECO:0000313" key="13">
    <source>
        <dbReference type="EMBL" id="KAH8523027.1"/>
    </source>
</evidence>
<evidence type="ECO:0000313" key="14">
    <source>
        <dbReference type="Proteomes" id="UP000807159"/>
    </source>
</evidence>
<organism evidence="13 14">
    <name type="scientific">Populus deltoides</name>
    <name type="common">Eastern poplar</name>
    <name type="synonym">Eastern cottonwood</name>
    <dbReference type="NCBI Taxonomy" id="3696"/>
    <lineage>
        <taxon>Eukaryota</taxon>
        <taxon>Viridiplantae</taxon>
        <taxon>Streptophyta</taxon>
        <taxon>Embryophyta</taxon>
        <taxon>Tracheophyta</taxon>
        <taxon>Spermatophyta</taxon>
        <taxon>Magnoliopsida</taxon>
        <taxon>eudicotyledons</taxon>
        <taxon>Gunneridae</taxon>
        <taxon>Pentapetalae</taxon>
        <taxon>rosids</taxon>
        <taxon>fabids</taxon>
        <taxon>Malpighiales</taxon>
        <taxon>Salicaceae</taxon>
        <taxon>Saliceae</taxon>
        <taxon>Populus</taxon>
    </lineage>
</organism>
<dbReference type="Gene3D" id="3.80.10.10">
    <property type="entry name" value="Ribonuclease Inhibitor"/>
    <property type="match status" value="2"/>
</dbReference>
<comment type="caution">
    <text evidence="13">The sequence shown here is derived from an EMBL/GenBank/DDBJ whole genome shotgun (WGS) entry which is preliminary data.</text>
</comment>
<gene>
    <name evidence="13" type="ORF">H0E87_003619</name>
</gene>
<dbReference type="FunFam" id="3.80.10.10:FF:000111">
    <property type="entry name" value="LRR receptor-like serine/threonine-protein kinase ERECTA"/>
    <property type="match status" value="1"/>
</dbReference>
<dbReference type="InterPro" id="IPR025875">
    <property type="entry name" value="Leu-rich_rpt_4"/>
</dbReference>
<evidence type="ECO:0000256" key="2">
    <source>
        <dbReference type="ARBA" id="ARBA00009592"/>
    </source>
</evidence>
<protein>
    <submittedName>
        <fullName evidence="13">Uncharacterized protein</fullName>
    </submittedName>
</protein>
<dbReference type="PANTHER" id="PTHR48065:SF23">
    <property type="entry name" value="LEUCINE-RICH REPEAT-CONTAINING N-TERMINAL PLANT-TYPE DOMAIN-CONTAINING PROTEIN"/>
    <property type="match status" value="1"/>
</dbReference>
<name>A0A8T2ZZY4_POPDE</name>
<evidence type="ECO:0000256" key="6">
    <source>
        <dbReference type="ARBA" id="ARBA00022729"/>
    </source>
</evidence>
<dbReference type="SMART" id="SM00365">
    <property type="entry name" value="LRR_SD22"/>
    <property type="match status" value="3"/>
</dbReference>
<keyword evidence="11" id="KW-0325">Glycoprotein</keyword>
<comment type="subcellular location">
    <subcellularLocation>
        <location evidence="1">Cell membrane</location>
        <topology evidence="1">Single-pass type I membrane protein</topology>
    </subcellularLocation>
</comment>
<feature type="transmembrane region" description="Helical" evidence="12">
    <location>
        <begin position="400"/>
        <end position="422"/>
    </location>
</feature>
<keyword evidence="8 12" id="KW-1133">Transmembrane helix</keyword>
<keyword evidence="14" id="KW-1185">Reference proteome</keyword>
<evidence type="ECO:0000256" key="8">
    <source>
        <dbReference type="ARBA" id="ARBA00022989"/>
    </source>
</evidence>
<dbReference type="GO" id="GO:0005886">
    <property type="term" value="C:plasma membrane"/>
    <property type="evidence" value="ECO:0007669"/>
    <property type="project" value="UniProtKB-SubCell"/>
</dbReference>
<dbReference type="Pfam" id="PF12799">
    <property type="entry name" value="LRR_4"/>
    <property type="match status" value="1"/>
</dbReference>
<dbReference type="PANTHER" id="PTHR48065">
    <property type="entry name" value="OS10G0469600 PROTEIN"/>
    <property type="match status" value="1"/>
</dbReference>
<keyword evidence="10" id="KW-0675">Receptor</keyword>
<keyword evidence="9 12" id="KW-0472">Membrane</keyword>
<keyword evidence="6" id="KW-0732">Signal</keyword>
<dbReference type="InterPro" id="IPR001611">
    <property type="entry name" value="Leu-rich_rpt"/>
</dbReference>
<dbReference type="SMART" id="SM00369">
    <property type="entry name" value="LRR_TYP"/>
    <property type="match status" value="5"/>
</dbReference>
<dbReference type="PROSITE" id="PS51450">
    <property type="entry name" value="LRR"/>
    <property type="match status" value="1"/>
</dbReference>
<comment type="similarity">
    <text evidence="2">Belongs to the RLP family.</text>
</comment>
<dbReference type="AlphaFoldDB" id="A0A8T2ZZY4"/>
<dbReference type="Pfam" id="PF00560">
    <property type="entry name" value="LRR_1"/>
    <property type="match status" value="5"/>
</dbReference>
<dbReference type="Proteomes" id="UP000807159">
    <property type="component" value="Chromosome 1"/>
</dbReference>
<dbReference type="InterPro" id="IPR003591">
    <property type="entry name" value="Leu-rich_rpt_typical-subtyp"/>
</dbReference>
<keyword evidence="7" id="KW-0677">Repeat</keyword>
<accession>A0A8T2ZZY4</accession>
<keyword evidence="3" id="KW-1003">Cell membrane</keyword>
<sequence>MDIGSIFLSDNNLTGSLPPRLFRSESLSVLALSRNSFSGELPGNIGDAIKVMILVFSGNNFSGQIPKSISKIYRLLLLDLSGNRFSGNIPDFRPNALLAYIDFSYNEFSGEIPVIFSQETRILSLGKNMFSGKLPSNLTDLNNLEHLDLHDNRIAGELPISLSQMSTLQVLNLRNNTLEGSIPSTITNLTNLRILDVSSNNLSGEIPAKLGNLVGMIDTPNTLRSVSDMFTFPIEFSDLIVNWKKSKQGLSSHSLEIYSLLDLSKNQLSGQLPASLGHLKGLKLLNISYNHLSGKIPATFGNLESLESLDLSRNRLSGSIPRTLSKLQELTTLDVSNNKLEGQIPVGGQMDTMNDPNSYANNSGLCGFQILLPCPPDPEQPQVKQPEADDSWFSWQGAGIGYSVGFLATITTILFSGCISRLPPQNRHRSHRRQRV</sequence>
<dbReference type="SUPFAM" id="SSF52047">
    <property type="entry name" value="RNI-like"/>
    <property type="match status" value="1"/>
</dbReference>
<evidence type="ECO:0000256" key="1">
    <source>
        <dbReference type="ARBA" id="ARBA00004251"/>
    </source>
</evidence>
<keyword evidence="5 12" id="KW-0812">Transmembrane</keyword>
<dbReference type="PRINTS" id="PR00019">
    <property type="entry name" value="LEURICHRPT"/>
</dbReference>
<proteinExistence type="inferred from homology"/>
<dbReference type="InterPro" id="IPR032675">
    <property type="entry name" value="LRR_dom_sf"/>
</dbReference>
<evidence type="ECO:0000256" key="3">
    <source>
        <dbReference type="ARBA" id="ARBA00022475"/>
    </source>
</evidence>
<dbReference type="EMBL" id="JACEGQ020000001">
    <property type="protein sequence ID" value="KAH8523027.1"/>
    <property type="molecule type" value="Genomic_DNA"/>
</dbReference>
<reference evidence="13" key="1">
    <citation type="journal article" date="2021" name="J. Hered.">
        <title>Genome Assembly of Salicaceae Populus deltoides (Eastern Cottonwood) I-69 Based on Nanopore Sequencing and Hi-C Technologies.</title>
        <authorList>
            <person name="Bai S."/>
            <person name="Wu H."/>
            <person name="Zhang J."/>
            <person name="Pan Z."/>
            <person name="Zhao W."/>
            <person name="Li Z."/>
            <person name="Tong C."/>
        </authorList>
    </citation>
    <scope>NUCLEOTIDE SEQUENCE</scope>
    <source>
        <tissue evidence="13">Leaf</tissue>
    </source>
</reference>